<protein>
    <submittedName>
        <fullName evidence="2">Uncharacterized protein</fullName>
    </submittedName>
</protein>
<dbReference type="AlphaFoldDB" id="A0A5B9M8H5"/>
<dbReference type="KEGG" id="smam:Mal15_05040"/>
<sequence>MRTFSRRSHRRKSSFRYWLTICRVVGSVRILSDGTGRQSDNPVTDWPRWTPSRHRNLASPGGRAAMM</sequence>
<gene>
    <name evidence="2" type="ORF">Mal15_05040</name>
</gene>
<dbReference type="Proteomes" id="UP000321353">
    <property type="component" value="Chromosome"/>
</dbReference>
<feature type="region of interest" description="Disordered" evidence="1">
    <location>
        <begin position="32"/>
        <end position="67"/>
    </location>
</feature>
<dbReference type="RefSeq" id="WP_167546530.1">
    <property type="nucleotide sequence ID" value="NZ_CP036264.1"/>
</dbReference>
<reference evidence="2 3" key="1">
    <citation type="submission" date="2019-02" db="EMBL/GenBank/DDBJ databases">
        <title>Planctomycetal bacteria perform biofilm scaping via a novel small molecule.</title>
        <authorList>
            <person name="Jeske O."/>
            <person name="Boedeker C."/>
            <person name="Wiegand S."/>
            <person name="Breitling P."/>
            <person name="Kallscheuer N."/>
            <person name="Jogler M."/>
            <person name="Rohde M."/>
            <person name="Petersen J."/>
            <person name="Medema M.H."/>
            <person name="Surup F."/>
            <person name="Jogler C."/>
        </authorList>
    </citation>
    <scope>NUCLEOTIDE SEQUENCE [LARGE SCALE GENOMIC DNA]</scope>
    <source>
        <strain evidence="2 3">Mal15</strain>
    </source>
</reference>
<name>A0A5B9M8H5_9BACT</name>
<evidence type="ECO:0000313" key="3">
    <source>
        <dbReference type="Proteomes" id="UP000321353"/>
    </source>
</evidence>
<evidence type="ECO:0000313" key="2">
    <source>
        <dbReference type="EMBL" id="QEF96476.1"/>
    </source>
</evidence>
<proteinExistence type="predicted"/>
<accession>A0A5B9M8H5</accession>
<keyword evidence="3" id="KW-1185">Reference proteome</keyword>
<dbReference type="EMBL" id="CP036264">
    <property type="protein sequence ID" value="QEF96476.1"/>
    <property type="molecule type" value="Genomic_DNA"/>
</dbReference>
<organism evidence="2 3">
    <name type="scientific">Stieleria maiorica</name>
    <dbReference type="NCBI Taxonomy" id="2795974"/>
    <lineage>
        <taxon>Bacteria</taxon>
        <taxon>Pseudomonadati</taxon>
        <taxon>Planctomycetota</taxon>
        <taxon>Planctomycetia</taxon>
        <taxon>Pirellulales</taxon>
        <taxon>Pirellulaceae</taxon>
        <taxon>Stieleria</taxon>
    </lineage>
</organism>
<evidence type="ECO:0000256" key="1">
    <source>
        <dbReference type="SAM" id="MobiDB-lite"/>
    </source>
</evidence>